<evidence type="ECO:0000313" key="1">
    <source>
        <dbReference type="EMBL" id="OAP50225.1"/>
    </source>
</evidence>
<keyword evidence="2" id="KW-1185">Reference proteome</keyword>
<sequence length="98" mass="10749">MSFIDNISPSDLEMIRAVLDDAGYDANLLVEDQRLFNTAALLVTKLFLSGVGSRSELAAKLACQLGKAGKHRQSCRSSLSRYAIQGLPLELQSRPRLQ</sequence>
<accession>A0A178YTZ4</accession>
<dbReference type="RefSeq" id="WP_066868277.1">
    <property type="nucleotide sequence ID" value="NZ_LNQB01000042.1"/>
</dbReference>
<evidence type="ECO:0000313" key="2">
    <source>
        <dbReference type="Proteomes" id="UP000078507"/>
    </source>
</evidence>
<dbReference type="AlphaFoldDB" id="A0A178YTZ4"/>
<protein>
    <submittedName>
        <fullName evidence="1">Uncharacterized protein</fullName>
    </submittedName>
</protein>
<name>A0A178YTZ4_SINSA</name>
<dbReference type="OrthoDB" id="8283260at2"/>
<dbReference type="STRING" id="36856.ATB98_12445"/>
<proteinExistence type="predicted"/>
<organism evidence="1 2">
    <name type="scientific">Sinorhizobium saheli</name>
    <dbReference type="NCBI Taxonomy" id="36856"/>
    <lineage>
        <taxon>Bacteria</taxon>
        <taxon>Pseudomonadati</taxon>
        <taxon>Pseudomonadota</taxon>
        <taxon>Alphaproteobacteria</taxon>
        <taxon>Hyphomicrobiales</taxon>
        <taxon>Rhizobiaceae</taxon>
        <taxon>Sinorhizobium/Ensifer group</taxon>
        <taxon>Sinorhizobium</taxon>
    </lineage>
</organism>
<comment type="caution">
    <text evidence="1">The sequence shown here is derived from an EMBL/GenBank/DDBJ whole genome shotgun (WGS) entry which is preliminary data.</text>
</comment>
<dbReference type="EMBL" id="LNQB01000042">
    <property type="protein sequence ID" value="OAP50225.1"/>
    <property type="molecule type" value="Genomic_DNA"/>
</dbReference>
<reference evidence="1 2" key="1">
    <citation type="submission" date="2015-11" db="EMBL/GenBank/DDBJ databases">
        <title>Ensifer anhuiense sp. nov., an effective nitrogen fixation bacterium with Glycine soja.</title>
        <authorList>
            <person name="Yan H."/>
            <person name="Chen W."/>
        </authorList>
    </citation>
    <scope>NUCLEOTIDE SEQUENCE [LARGE SCALE GENOMIC DNA]</scope>
    <source>
        <strain evidence="1 2">LMG 7837</strain>
    </source>
</reference>
<dbReference type="Proteomes" id="UP000078507">
    <property type="component" value="Unassembled WGS sequence"/>
</dbReference>
<gene>
    <name evidence="1" type="ORF">ATB98_12445</name>
</gene>